<accession>A0ABW0NF41</accession>
<organism evidence="1 2">
    <name type="scientific">Caenimonas terrae</name>
    <dbReference type="NCBI Taxonomy" id="696074"/>
    <lineage>
        <taxon>Bacteria</taxon>
        <taxon>Pseudomonadati</taxon>
        <taxon>Pseudomonadota</taxon>
        <taxon>Betaproteobacteria</taxon>
        <taxon>Burkholderiales</taxon>
        <taxon>Comamonadaceae</taxon>
        <taxon>Caenimonas</taxon>
    </lineage>
</organism>
<reference evidence="2" key="1">
    <citation type="journal article" date="2019" name="Int. J. Syst. Evol. Microbiol.">
        <title>The Global Catalogue of Microorganisms (GCM) 10K type strain sequencing project: providing services to taxonomists for standard genome sequencing and annotation.</title>
        <authorList>
            <consortium name="The Broad Institute Genomics Platform"/>
            <consortium name="The Broad Institute Genome Sequencing Center for Infectious Disease"/>
            <person name="Wu L."/>
            <person name="Ma J."/>
        </authorList>
    </citation>
    <scope>NUCLEOTIDE SEQUENCE [LARGE SCALE GENOMIC DNA]</scope>
    <source>
        <strain evidence="2">CCUG 57401</strain>
    </source>
</reference>
<evidence type="ECO:0000313" key="1">
    <source>
        <dbReference type="EMBL" id="MFC5498944.1"/>
    </source>
</evidence>
<keyword evidence="2" id="KW-1185">Reference proteome</keyword>
<gene>
    <name evidence="1" type="ORF">ACFPOE_15455</name>
</gene>
<protein>
    <submittedName>
        <fullName evidence="1">Uncharacterized protein</fullName>
    </submittedName>
</protein>
<comment type="caution">
    <text evidence="1">The sequence shown here is derived from an EMBL/GenBank/DDBJ whole genome shotgun (WGS) entry which is preliminary data.</text>
</comment>
<dbReference type="Proteomes" id="UP001596037">
    <property type="component" value="Unassembled WGS sequence"/>
</dbReference>
<dbReference type="EMBL" id="JBHSMF010000009">
    <property type="protein sequence ID" value="MFC5498944.1"/>
    <property type="molecule type" value="Genomic_DNA"/>
</dbReference>
<proteinExistence type="predicted"/>
<evidence type="ECO:0000313" key="2">
    <source>
        <dbReference type="Proteomes" id="UP001596037"/>
    </source>
</evidence>
<name>A0ABW0NF41_9BURK</name>
<sequence length="200" mass="21607">MSTELPTFIAAMKALEARFEPTPMFGMRLSADDQAEYQQLALEARSVLTAELGPLNDFSTQLMFAAGSSCGVGPSVADVKSTRAVIQAGLNEIGRKGARSPEQVRVGSLSATSRSDKSPYVAVSRIGELRGIPKTKWDTAKLVRLLEELNIAHANELCMATAMLVRAITDHVPPIFGRADFTEVANNLTGNKSLKRSLVW</sequence>